<evidence type="ECO:0000313" key="2">
    <source>
        <dbReference type="EMBL" id="CAE0682334.1"/>
    </source>
</evidence>
<dbReference type="AlphaFoldDB" id="A0A7S3ZG54"/>
<organism evidence="2">
    <name type="scientific">Lotharella globosa</name>
    <dbReference type="NCBI Taxonomy" id="91324"/>
    <lineage>
        <taxon>Eukaryota</taxon>
        <taxon>Sar</taxon>
        <taxon>Rhizaria</taxon>
        <taxon>Cercozoa</taxon>
        <taxon>Chlorarachniophyceae</taxon>
        <taxon>Lotharella</taxon>
    </lineage>
</organism>
<proteinExistence type="predicted"/>
<feature type="compositionally biased region" description="Basic residues" evidence="1">
    <location>
        <begin position="166"/>
        <end position="182"/>
    </location>
</feature>
<sequence>MLAAERTLADGETNMSKAEIDKELEALENGCHNGYKRKAEILEKRHKSDLMAVEAKRKERLRHVNIMYEAELKAAKDDLQYQKESLFLEMQNMLKEKKRKILLEDKGLQAMPNMRTRKRTRPSMMKPKETTARGMRFTLSMDEIKRDIALMKKPFQAHGRDTVAPSKKRRTTRTSTRRRSRR</sequence>
<accession>A0A7S3ZG54</accession>
<gene>
    <name evidence="2" type="ORF">LGLO00237_LOCUS34122</name>
</gene>
<feature type="region of interest" description="Disordered" evidence="1">
    <location>
        <begin position="152"/>
        <end position="182"/>
    </location>
</feature>
<reference evidence="2" key="1">
    <citation type="submission" date="2021-01" db="EMBL/GenBank/DDBJ databases">
        <authorList>
            <person name="Corre E."/>
            <person name="Pelletier E."/>
            <person name="Niang G."/>
            <person name="Scheremetjew M."/>
            <person name="Finn R."/>
            <person name="Kale V."/>
            <person name="Holt S."/>
            <person name="Cochrane G."/>
            <person name="Meng A."/>
            <person name="Brown T."/>
            <person name="Cohen L."/>
        </authorList>
    </citation>
    <scope>NUCLEOTIDE SEQUENCE</scope>
    <source>
        <strain evidence="2">CCCM811</strain>
    </source>
</reference>
<name>A0A7S3ZG54_9EUKA</name>
<dbReference type="EMBL" id="HBIV01049173">
    <property type="protein sequence ID" value="CAE0682334.1"/>
    <property type="molecule type" value="Transcribed_RNA"/>
</dbReference>
<evidence type="ECO:0000256" key="1">
    <source>
        <dbReference type="SAM" id="MobiDB-lite"/>
    </source>
</evidence>
<protein>
    <submittedName>
        <fullName evidence="2">Uncharacterized protein</fullName>
    </submittedName>
</protein>